<dbReference type="PRINTS" id="PR00502">
    <property type="entry name" value="NUDIXFAMILY"/>
</dbReference>
<proteinExistence type="inferred from homology"/>
<keyword evidence="2 3" id="KW-0378">Hydrolase</keyword>
<evidence type="ECO:0000256" key="2">
    <source>
        <dbReference type="ARBA" id="ARBA00022801"/>
    </source>
</evidence>
<gene>
    <name evidence="5" type="ORF">QC825_01010</name>
</gene>
<dbReference type="PANTHER" id="PTHR16099">
    <property type="entry name" value="8-OXO-DGTP DIPHOSPHATES NUDT15"/>
    <property type="match status" value="1"/>
</dbReference>
<dbReference type="PROSITE" id="PS51462">
    <property type="entry name" value="NUDIX"/>
    <property type="match status" value="1"/>
</dbReference>
<dbReference type="Gene3D" id="3.90.79.10">
    <property type="entry name" value="Nucleoside Triphosphate Pyrophosphohydrolase"/>
    <property type="match status" value="1"/>
</dbReference>
<dbReference type="PROSITE" id="PS00893">
    <property type="entry name" value="NUDIX_BOX"/>
    <property type="match status" value="1"/>
</dbReference>
<dbReference type="InterPro" id="IPR020084">
    <property type="entry name" value="NUDIX_hydrolase_CS"/>
</dbReference>
<accession>A0ABU1GRK1</accession>
<organism evidence="5 6">
    <name type="scientific">Larsenimonas suaedae</name>
    <dbReference type="NCBI Taxonomy" id="1851019"/>
    <lineage>
        <taxon>Bacteria</taxon>
        <taxon>Pseudomonadati</taxon>
        <taxon>Pseudomonadota</taxon>
        <taxon>Gammaproteobacteria</taxon>
        <taxon>Oceanospirillales</taxon>
        <taxon>Halomonadaceae</taxon>
        <taxon>Larsenimonas</taxon>
    </lineage>
</organism>
<feature type="domain" description="Nudix hydrolase" evidence="4">
    <location>
        <begin position="6"/>
        <end position="139"/>
    </location>
</feature>
<dbReference type="Proteomes" id="UP001269375">
    <property type="component" value="Unassembled WGS sequence"/>
</dbReference>
<dbReference type="InterPro" id="IPR015797">
    <property type="entry name" value="NUDIX_hydrolase-like_dom_sf"/>
</dbReference>
<comment type="similarity">
    <text evidence="3">Belongs to the Nudix hydrolase family.</text>
</comment>
<dbReference type="CDD" id="cd04678">
    <property type="entry name" value="NUDIX_MTH2_Nudt15"/>
    <property type="match status" value="1"/>
</dbReference>
<evidence type="ECO:0000256" key="1">
    <source>
        <dbReference type="ARBA" id="ARBA00001946"/>
    </source>
</evidence>
<keyword evidence="6" id="KW-1185">Reference proteome</keyword>
<evidence type="ECO:0000259" key="4">
    <source>
        <dbReference type="PROSITE" id="PS51462"/>
    </source>
</evidence>
<evidence type="ECO:0000313" key="5">
    <source>
        <dbReference type="EMBL" id="MDR5894648.1"/>
    </source>
</evidence>
<dbReference type="EMBL" id="JARWAO010000001">
    <property type="protein sequence ID" value="MDR5894648.1"/>
    <property type="molecule type" value="Genomic_DNA"/>
</dbReference>
<dbReference type="InterPro" id="IPR000086">
    <property type="entry name" value="NUDIX_hydrolase_dom"/>
</dbReference>
<evidence type="ECO:0000313" key="6">
    <source>
        <dbReference type="Proteomes" id="UP001269375"/>
    </source>
</evidence>
<evidence type="ECO:0000256" key="3">
    <source>
        <dbReference type="RuleBase" id="RU003476"/>
    </source>
</evidence>
<dbReference type="Pfam" id="PF00293">
    <property type="entry name" value="NUDIX"/>
    <property type="match status" value="1"/>
</dbReference>
<comment type="cofactor">
    <cofactor evidence="1">
        <name>Mg(2+)</name>
        <dbReference type="ChEBI" id="CHEBI:18420"/>
    </cofactor>
</comment>
<dbReference type="InterPro" id="IPR020476">
    <property type="entry name" value="Nudix_hydrolase"/>
</dbReference>
<comment type="caution">
    <text evidence="5">The sequence shown here is derived from an EMBL/GenBank/DDBJ whole genome shotgun (WGS) entry which is preliminary data.</text>
</comment>
<dbReference type="SUPFAM" id="SSF55811">
    <property type="entry name" value="Nudix"/>
    <property type="match status" value="1"/>
</dbReference>
<reference evidence="5 6" key="1">
    <citation type="submission" date="2023-04" db="EMBL/GenBank/DDBJ databases">
        <title>A long-awaited taxogenomic arrangement of the family Halomonadaceae.</title>
        <authorList>
            <person name="De La Haba R."/>
            <person name="Chuvochina M."/>
            <person name="Wittouck S."/>
            <person name="Arahal D.R."/>
            <person name="Sanchez-Porro C."/>
            <person name="Hugenholtz P."/>
            <person name="Ventosa A."/>
        </authorList>
    </citation>
    <scope>NUCLEOTIDE SEQUENCE [LARGE SCALE GENOMIC DNA]</scope>
    <source>
        <strain evidence="5 6">DSM 22428</strain>
    </source>
</reference>
<dbReference type="PANTHER" id="PTHR16099:SF5">
    <property type="entry name" value="NUCLEOTIDE TRIPHOSPHATE DIPHOSPHATASE NUDT15"/>
    <property type="match status" value="1"/>
</dbReference>
<dbReference type="RefSeq" id="WP_251593210.1">
    <property type="nucleotide sequence ID" value="NZ_JAMLJI010000002.1"/>
</dbReference>
<name>A0ABU1GRK1_9GAMM</name>
<sequence length="150" mass="16481">MPSKPTSRVGVGVIVARDDGNILLGYREKADEPSCWCLPGGHVDPGEDFETAARRELHEETGIRADVSVQVFALFQDLTNPVTSITAGAELSLPARAAEPRVTEPHVFTCWRWFSLDALPEPLFPAAAAMFRHYTGTPQSRGWVEYPITS</sequence>
<protein>
    <submittedName>
        <fullName evidence="5">NUDIX domain-containing protein</fullName>
    </submittedName>
</protein>